<organism evidence="1 2">
    <name type="scientific">Flemingia macrophylla</name>
    <dbReference type="NCBI Taxonomy" id="520843"/>
    <lineage>
        <taxon>Eukaryota</taxon>
        <taxon>Viridiplantae</taxon>
        <taxon>Streptophyta</taxon>
        <taxon>Embryophyta</taxon>
        <taxon>Tracheophyta</taxon>
        <taxon>Spermatophyta</taxon>
        <taxon>Magnoliopsida</taxon>
        <taxon>eudicotyledons</taxon>
        <taxon>Gunneridae</taxon>
        <taxon>Pentapetalae</taxon>
        <taxon>rosids</taxon>
        <taxon>fabids</taxon>
        <taxon>Fabales</taxon>
        <taxon>Fabaceae</taxon>
        <taxon>Papilionoideae</taxon>
        <taxon>50 kb inversion clade</taxon>
        <taxon>NPAAA clade</taxon>
        <taxon>indigoferoid/millettioid clade</taxon>
        <taxon>Phaseoleae</taxon>
        <taxon>Flemingia</taxon>
    </lineage>
</organism>
<keyword evidence="2" id="KW-1185">Reference proteome</keyword>
<gene>
    <name evidence="1" type="ORF">Fmac_001529</name>
</gene>
<dbReference type="Proteomes" id="UP001603857">
    <property type="component" value="Unassembled WGS sequence"/>
</dbReference>
<sequence>MRPSTGPSCSSRNIFPYKRNQVRITKKVASDTPQEKRECRTANVSPCEVVEANSTITFCFSGGPRQITLVTFQLFR</sequence>
<reference evidence="1 2" key="1">
    <citation type="submission" date="2024-08" db="EMBL/GenBank/DDBJ databases">
        <title>Insights into the chromosomal genome structure of Flemingia macrophylla.</title>
        <authorList>
            <person name="Ding Y."/>
            <person name="Zhao Y."/>
            <person name="Bi W."/>
            <person name="Wu M."/>
            <person name="Zhao G."/>
            <person name="Gong Y."/>
            <person name="Li W."/>
            <person name="Zhang P."/>
        </authorList>
    </citation>
    <scope>NUCLEOTIDE SEQUENCE [LARGE SCALE GENOMIC DNA]</scope>
    <source>
        <strain evidence="1">DYQJB</strain>
        <tissue evidence="1">Leaf</tissue>
    </source>
</reference>
<proteinExistence type="predicted"/>
<dbReference type="AlphaFoldDB" id="A0ABD1NHC6"/>
<name>A0ABD1NHC6_9FABA</name>
<evidence type="ECO:0000313" key="2">
    <source>
        <dbReference type="Proteomes" id="UP001603857"/>
    </source>
</evidence>
<accession>A0ABD1NHC6</accession>
<comment type="caution">
    <text evidence="1">The sequence shown here is derived from an EMBL/GenBank/DDBJ whole genome shotgun (WGS) entry which is preliminary data.</text>
</comment>
<evidence type="ECO:0000313" key="1">
    <source>
        <dbReference type="EMBL" id="KAL2347529.1"/>
    </source>
</evidence>
<protein>
    <submittedName>
        <fullName evidence="1">Uncharacterized protein</fullName>
    </submittedName>
</protein>
<dbReference type="EMBL" id="JBGMDY010000001">
    <property type="protein sequence ID" value="KAL2347529.1"/>
    <property type="molecule type" value="Genomic_DNA"/>
</dbReference>